<dbReference type="Pfam" id="PF08613">
    <property type="entry name" value="Cyclin"/>
    <property type="match status" value="1"/>
</dbReference>
<keyword evidence="3" id="KW-0131">Cell cycle</keyword>
<evidence type="ECO:0000313" key="5">
    <source>
        <dbReference type="EMBL" id="KDP23522.1"/>
    </source>
</evidence>
<reference evidence="5 6" key="1">
    <citation type="journal article" date="2014" name="PLoS ONE">
        <title>Global Analysis of Gene Expression Profiles in Physic Nut (Jatropha curcas L.) Seedlings Exposed to Salt Stress.</title>
        <authorList>
            <person name="Zhang L."/>
            <person name="Zhang C."/>
            <person name="Wu P."/>
            <person name="Chen Y."/>
            <person name="Li M."/>
            <person name="Jiang H."/>
            <person name="Wu G."/>
        </authorList>
    </citation>
    <scope>NUCLEOTIDE SEQUENCE [LARGE SCALE GENOMIC DNA]</scope>
    <source>
        <strain evidence="6">cv. GZQX0401</strain>
        <tissue evidence="5">Young leaves</tissue>
    </source>
</reference>
<evidence type="ECO:0000256" key="1">
    <source>
        <dbReference type="ARBA" id="ARBA00007215"/>
    </source>
</evidence>
<sequence length="218" mass="25201">MGESETFAALGLYENGERVSRIPRVLQLFACVLERSIQKNESLFDESRKKDTVTVFHGSRSPSLSIRQYIERVFKYSRCSTSCFVVSYIYIERFLHRMDVSLTSLNVHRLLITSIMVAAKFLDDECYNNAYYAKVGGVSTAEMNRMEMKLLFNLDFRLQVTVEGFKNYCLKLEREGGGEFLQIHPTIYACNPKGDWQSTTHRTQNTTNGFSGYRRRAM</sequence>
<proteinExistence type="inferred from homology"/>
<evidence type="ECO:0008006" key="7">
    <source>
        <dbReference type="Google" id="ProtNLM"/>
    </source>
</evidence>
<dbReference type="Proteomes" id="UP000027138">
    <property type="component" value="Unassembled WGS sequence"/>
</dbReference>
<dbReference type="GO" id="GO:0019901">
    <property type="term" value="F:protein kinase binding"/>
    <property type="evidence" value="ECO:0007669"/>
    <property type="project" value="InterPro"/>
</dbReference>
<feature type="region of interest" description="Disordered" evidence="4">
    <location>
        <begin position="198"/>
        <end position="218"/>
    </location>
</feature>
<dbReference type="KEGG" id="jcu:105647550"/>
<feature type="compositionally biased region" description="Polar residues" evidence="4">
    <location>
        <begin position="198"/>
        <end position="210"/>
    </location>
</feature>
<dbReference type="PANTHER" id="PTHR15615">
    <property type="match status" value="1"/>
</dbReference>
<keyword evidence="6" id="KW-1185">Reference proteome</keyword>
<evidence type="ECO:0000256" key="3">
    <source>
        <dbReference type="ARBA" id="ARBA00023306"/>
    </source>
</evidence>
<dbReference type="STRING" id="180498.A0A067JI17"/>
<accession>A0A067JI17</accession>
<dbReference type="Gene3D" id="1.10.472.10">
    <property type="entry name" value="Cyclin-like"/>
    <property type="match status" value="1"/>
</dbReference>
<dbReference type="InterPro" id="IPR013922">
    <property type="entry name" value="Cyclin_PHO80-like"/>
</dbReference>
<evidence type="ECO:0000313" key="6">
    <source>
        <dbReference type="Proteomes" id="UP000027138"/>
    </source>
</evidence>
<organism evidence="5 6">
    <name type="scientific">Jatropha curcas</name>
    <name type="common">Barbados nut</name>
    <dbReference type="NCBI Taxonomy" id="180498"/>
    <lineage>
        <taxon>Eukaryota</taxon>
        <taxon>Viridiplantae</taxon>
        <taxon>Streptophyta</taxon>
        <taxon>Embryophyta</taxon>
        <taxon>Tracheophyta</taxon>
        <taxon>Spermatophyta</taxon>
        <taxon>Magnoliopsida</taxon>
        <taxon>eudicotyledons</taxon>
        <taxon>Gunneridae</taxon>
        <taxon>Pentapetalae</taxon>
        <taxon>rosids</taxon>
        <taxon>fabids</taxon>
        <taxon>Malpighiales</taxon>
        <taxon>Euphorbiaceae</taxon>
        <taxon>Crotonoideae</taxon>
        <taxon>Jatropheae</taxon>
        <taxon>Jatropha</taxon>
    </lineage>
</organism>
<protein>
    <recommendedName>
        <fullName evidence="7">Cyclin</fullName>
    </recommendedName>
</protein>
<dbReference type="AlphaFoldDB" id="A0A067JI17"/>
<name>A0A067JI17_JATCU</name>
<dbReference type="SUPFAM" id="SSF47954">
    <property type="entry name" value="Cyclin-like"/>
    <property type="match status" value="1"/>
</dbReference>
<dbReference type="OrthoDB" id="337735at2759"/>
<evidence type="ECO:0000256" key="2">
    <source>
        <dbReference type="ARBA" id="ARBA00022618"/>
    </source>
</evidence>
<comment type="similarity">
    <text evidence="1">Belongs to the cyclin family. Cyclin U/P subfamily.</text>
</comment>
<dbReference type="PANTHER" id="PTHR15615:SF80">
    <property type="entry name" value="CYCLIN"/>
    <property type="match status" value="1"/>
</dbReference>
<dbReference type="EMBL" id="KK915213">
    <property type="protein sequence ID" value="KDP23522.1"/>
    <property type="molecule type" value="Genomic_DNA"/>
</dbReference>
<dbReference type="InterPro" id="IPR036915">
    <property type="entry name" value="Cyclin-like_sf"/>
</dbReference>
<gene>
    <name evidence="5" type="ORF">JCGZ_23355</name>
</gene>
<evidence type="ECO:0000256" key="4">
    <source>
        <dbReference type="SAM" id="MobiDB-lite"/>
    </source>
</evidence>
<dbReference type="GO" id="GO:0051301">
    <property type="term" value="P:cell division"/>
    <property type="evidence" value="ECO:0007669"/>
    <property type="project" value="UniProtKB-KW"/>
</dbReference>
<keyword evidence="2" id="KW-0132">Cell division</keyword>